<dbReference type="InterPro" id="IPR001753">
    <property type="entry name" value="Enoyl-CoA_hydra/iso"/>
</dbReference>
<organism evidence="4 5">
    <name type="scientific">Nakamurella alba</name>
    <dbReference type="NCBI Taxonomy" id="2665158"/>
    <lineage>
        <taxon>Bacteria</taxon>
        <taxon>Bacillati</taxon>
        <taxon>Actinomycetota</taxon>
        <taxon>Actinomycetes</taxon>
        <taxon>Nakamurellales</taxon>
        <taxon>Nakamurellaceae</taxon>
        <taxon>Nakamurella</taxon>
    </lineage>
</organism>
<dbReference type="InterPro" id="IPR029045">
    <property type="entry name" value="ClpP/crotonase-like_dom_sf"/>
</dbReference>
<comment type="caution">
    <text evidence="4">The sequence shown here is derived from an EMBL/GenBank/DDBJ whole genome shotgun (WGS) entry which is preliminary data.</text>
</comment>
<dbReference type="SUPFAM" id="SSF52096">
    <property type="entry name" value="ClpP/crotonase"/>
    <property type="match status" value="1"/>
</dbReference>
<accession>A0A7K1FI86</accession>
<gene>
    <name evidence="4" type="ORF">GIS00_07490</name>
</gene>
<evidence type="ECO:0000256" key="3">
    <source>
        <dbReference type="SAM" id="MobiDB-lite"/>
    </source>
</evidence>
<proteinExistence type="inferred from homology"/>
<dbReference type="GO" id="GO:0016853">
    <property type="term" value="F:isomerase activity"/>
    <property type="evidence" value="ECO:0007669"/>
    <property type="project" value="UniProtKB-KW"/>
</dbReference>
<dbReference type="PROSITE" id="PS00166">
    <property type="entry name" value="ENOYL_COA_HYDRATASE"/>
    <property type="match status" value="1"/>
</dbReference>
<dbReference type="AlphaFoldDB" id="A0A7K1FI86"/>
<keyword evidence="5" id="KW-1185">Reference proteome</keyword>
<dbReference type="Proteomes" id="UP000460221">
    <property type="component" value="Unassembled WGS sequence"/>
</dbReference>
<protein>
    <submittedName>
        <fullName evidence="4">Enoyl-CoA hydratase/isomerase family protein</fullName>
    </submittedName>
</protein>
<feature type="region of interest" description="Disordered" evidence="3">
    <location>
        <begin position="248"/>
        <end position="274"/>
    </location>
</feature>
<evidence type="ECO:0000313" key="5">
    <source>
        <dbReference type="Proteomes" id="UP000460221"/>
    </source>
</evidence>
<dbReference type="Gene3D" id="3.90.226.10">
    <property type="entry name" value="2-enoyl-CoA Hydratase, Chain A, domain 1"/>
    <property type="match status" value="1"/>
</dbReference>
<dbReference type="InterPro" id="IPR045002">
    <property type="entry name" value="Ech1-like"/>
</dbReference>
<dbReference type="InterPro" id="IPR018376">
    <property type="entry name" value="Enoyl-CoA_hyd/isom_CS"/>
</dbReference>
<sequence length="274" mass="27781">MRCALGGPPDHPGSVLTVSLCRPDIRNAQLPATWEALARIGDAVPDSVRVVVISGDGPSFSAGLDRSAFSGDGLLGQVATAPGAVGDALIAGYQRGFTWQADPRFVSIAAVRGHAVGAGFQLALACDLMLIADDARFRMAEVRYGLVPDLGGTHQLVRRIGAARALEVCGTGREVTAAEALSWGLAVRSVPADDLGDATDQLVAGFLAAPPEALRSISSLVAGAGSATVEQQLRAERVAQLSRLRDLLRGGISGPPGGPAGDSPPGPPGGPATG</sequence>
<dbReference type="PANTHER" id="PTHR43149:SF1">
    <property type="entry name" value="DELTA(3,5)-DELTA(2,4)-DIENOYL-COA ISOMERASE, MITOCHONDRIAL"/>
    <property type="match status" value="1"/>
</dbReference>
<evidence type="ECO:0000256" key="2">
    <source>
        <dbReference type="RuleBase" id="RU003707"/>
    </source>
</evidence>
<name>A0A7K1FI86_9ACTN</name>
<feature type="compositionally biased region" description="Pro residues" evidence="3">
    <location>
        <begin position="256"/>
        <end position="274"/>
    </location>
</feature>
<keyword evidence="4" id="KW-0413">Isomerase</keyword>
<dbReference type="PANTHER" id="PTHR43149">
    <property type="entry name" value="ENOYL-COA HYDRATASE"/>
    <property type="match status" value="1"/>
</dbReference>
<dbReference type="EMBL" id="WLYK01000001">
    <property type="protein sequence ID" value="MTD13786.1"/>
    <property type="molecule type" value="Genomic_DNA"/>
</dbReference>
<dbReference type="Pfam" id="PF00378">
    <property type="entry name" value="ECH_1"/>
    <property type="match status" value="1"/>
</dbReference>
<evidence type="ECO:0000313" key="4">
    <source>
        <dbReference type="EMBL" id="MTD13786.1"/>
    </source>
</evidence>
<comment type="similarity">
    <text evidence="1 2">Belongs to the enoyl-CoA hydratase/isomerase family.</text>
</comment>
<dbReference type="CDD" id="cd06558">
    <property type="entry name" value="crotonase-like"/>
    <property type="match status" value="1"/>
</dbReference>
<evidence type="ECO:0000256" key="1">
    <source>
        <dbReference type="ARBA" id="ARBA00005254"/>
    </source>
</evidence>
<reference evidence="4 5" key="1">
    <citation type="submission" date="2019-11" db="EMBL/GenBank/DDBJ databases">
        <authorList>
            <person name="Jiang L.-Q."/>
        </authorList>
    </citation>
    <scope>NUCLEOTIDE SEQUENCE [LARGE SCALE GENOMIC DNA]</scope>
    <source>
        <strain evidence="4 5">YIM 132087</strain>
    </source>
</reference>